<dbReference type="RefSeq" id="XP_001033281.1">
    <property type="nucleotide sequence ID" value="XM_001033281.1"/>
</dbReference>
<feature type="compositionally biased region" description="Polar residues" evidence="1">
    <location>
        <begin position="523"/>
        <end position="537"/>
    </location>
</feature>
<organism evidence="2 3">
    <name type="scientific">Tetrahymena thermophila (strain SB210)</name>
    <dbReference type="NCBI Taxonomy" id="312017"/>
    <lineage>
        <taxon>Eukaryota</taxon>
        <taxon>Sar</taxon>
        <taxon>Alveolata</taxon>
        <taxon>Ciliophora</taxon>
        <taxon>Intramacronucleata</taxon>
        <taxon>Oligohymenophorea</taxon>
        <taxon>Hymenostomatida</taxon>
        <taxon>Tetrahymenina</taxon>
        <taxon>Tetrahymenidae</taxon>
        <taxon>Tetrahymena</taxon>
    </lineage>
</organism>
<dbReference type="HOGENOM" id="CLU_258530_0_0_1"/>
<feature type="region of interest" description="Disordered" evidence="1">
    <location>
        <begin position="780"/>
        <end position="816"/>
    </location>
</feature>
<feature type="compositionally biased region" description="Basic and acidic residues" evidence="1">
    <location>
        <begin position="180"/>
        <end position="196"/>
    </location>
</feature>
<protein>
    <submittedName>
        <fullName evidence="2">Uncharacterized protein</fullName>
    </submittedName>
</protein>
<feature type="compositionally biased region" description="Basic and acidic residues" evidence="1">
    <location>
        <begin position="730"/>
        <end position="745"/>
    </location>
</feature>
<sequence>MSFHEAKANDDESKIKLNQQKIDFEKYIIEKYNSLKNRNESNLQINSNASSPKQTYSQPGTFSRISSNNLKITKLSSLINEQVANQSQLKNNKQTSNKVNFSLYYNDLQEQLSKYGIKVSRYCDKLNNILEDPNKINENEYFMFDKSQQQSSLLSSKASLNYLNYLQSPKTSKQNSELSAEYKELEKKTDKKQENLAESHLRNHLFKKKLKEMQAKCLQNENFYDRIKDFPTNEEDYIKLKNYGKLIISQDNNNNYNNMQNETSNMQAQNQRSNSLDYVINNMNSSQQFLSNSQIKFTRLSFQKQQSQESDRYSSFSPLISEETNKFFSNFDQIKQNYPSCSQNQTQKYSDIFCNSDLKQLQQTLDAESYQTYLQQSPSQQIPFQRQWAISSPLTRQSPFKPKRIPDILYRQANAFDNPKYNANDQNQRQSFLRNRFFDIHFDSFDHKLLKLKEGNKKEKTDFLNLNQQEDQNESAKNEESQDQSHFRIKRKPSIYHQKSVSVYNQSSAISQREGVEKKPITPLNQRVKTSKNNSEAPKQRFVKPYPAFVRKEINESIKTSSQISNLQTNGDQEQHDENIYQLNEKLIEGLEYNIDRFIEKLKQKILSNSKLFDEIKQDCYIFDFEQFLINLKNFIFSSISKTSYDNNQQVNSIRRTSMLFDGVGKSIKFNLFKQKCNVQEIINIILSSLLTLNHLKQERPVQNNRINFQRNKLKLQDSNENQSVQSSEKNIEEIDKKDKQDQDVLSRQNSVSSFQCTSPKGLSQKRFQMNSQLYMQKQDFSPKSPQLSRQNTLNIQSERNIKIPEKSQYNSDSPRSIQSQINNLQSFQNYQNQYEEQSIFKQQTQNKRLLEQRKKEEDILYNYMQIGYNDIQNYSRTNLKLTQNVFDQLIEIIMEILIEFQYSNLSINQYIGSLYNKATSILGVSVKQEIPPNLYEKVIQTTISKMELQQKQSASLTKFLHAVFEVEEDIIYKRNVLDNQGNDKRSQQLLTAIKEIALQCQINYLQFYSLKLFLYETMKDIQANFKTIEKAIFYIEAFRNTLCNIQHSFLVQKQQQQQQKQSDESQEQKDETGYEKKEQKKHEEYIIDFSSKSSMRKLIEEFLWQVQHEMIEFMQSDTKLHNEMELFIGDLIFSLAGIYPQKQILMHKNLRVLQKSFYDQVIYNLCKLLFKKKIPIEEIRNIFISSQQISALLNFEPKLILKLGGFIQILQLSFIFSSVYFMDNYKAKCSVSDNVSLIQQKTNASQSQQNQEEDNTQIIIAIIKDYQLIWFEFLIASYFSSYPTFNSYDVKAAFTINKIDHQIIKRWIYYLSKLGAYFDQYSIDKFIQELSISISYIK</sequence>
<evidence type="ECO:0000313" key="2">
    <source>
        <dbReference type="EMBL" id="EAR85618.1"/>
    </source>
</evidence>
<gene>
    <name evidence="2" type="ORF">TTHERM_00420260</name>
</gene>
<feature type="compositionally biased region" description="Basic and acidic residues" evidence="1">
    <location>
        <begin position="1062"/>
        <end position="1080"/>
    </location>
</feature>
<feature type="compositionally biased region" description="Polar residues" evidence="1">
    <location>
        <begin position="780"/>
        <end position="799"/>
    </location>
</feature>
<feature type="compositionally biased region" description="Polar residues" evidence="1">
    <location>
        <begin position="746"/>
        <end position="760"/>
    </location>
</feature>
<feature type="region of interest" description="Disordered" evidence="1">
    <location>
        <begin position="173"/>
        <end position="196"/>
    </location>
</feature>
<evidence type="ECO:0000256" key="1">
    <source>
        <dbReference type="SAM" id="MobiDB-lite"/>
    </source>
</evidence>
<accession>I7M6Q1</accession>
<name>I7M6Q1_TETTS</name>
<feature type="region of interest" description="Disordered" evidence="1">
    <location>
        <begin position="468"/>
        <end position="492"/>
    </location>
</feature>
<proteinExistence type="predicted"/>
<dbReference type="KEGG" id="tet:TTHERM_00420260"/>
<feature type="compositionally biased region" description="Polar residues" evidence="1">
    <location>
        <begin position="713"/>
        <end position="728"/>
    </location>
</feature>
<dbReference type="GeneID" id="7827243"/>
<feature type="region of interest" description="Disordered" evidence="1">
    <location>
        <begin position="511"/>
        <end position="537"/>
    </location>
</feature>
<feature type="compositionally biased region" description="Basic and acidic residues" evidence="1">
    <location>
        <begin position="474"/>
        <end position="486"/>
    </location>
</feature>
<dbReference type="Proteomes" id="UP000009168">
    <property type="component" value="Unassembled WGS sequence"/>
</dbReference>
<dbReference type="EMBL" id="GG662536">
    <property type="protein sequence ID" value="EAR85618.1"/>
    <property type="molecule type" value="Genomic_DNA"/>
</dbReference>
<feature type="region of interest" description="Disordered" evidence="1">
    <location>
        <begin position="1057"/>
        <end position="1080"/>
    </location>
</feature>
<keyword evidence="3" id="KW-1185">Reference proteome</keyword>
<dbReference type="InParanoid" id="I7M6Q1"/>
<feature type="region of interest" description="Disordered" evidence="1">
    <location>
        <begin position="713"/>
        <end position="760"/>
    </location>
</feature>
<reference evidence="3" key="1">
    <citation type="journal article" date="2006" name="PLoS Biol.">
        <title>Macronuclear genome sequence of the ciliate Tetrahymena thermophila, a model eukaryote.</title>
        <authorList>
            <person name="Eisen J.A."/>
            <person name="Coyne R.S."/>
            <person name="Wu M."/>
            <person name="Wu D."/>
            <person name="Thiagarajan M."/>
            <person name="Wortman J.R."/>
            <person name="Badger J.H."/>
            <person name="Ren Q."/>
            <person name="Amedeo P."/>
            <person name="Jones K.M."/>
            <person name="Tallon L.J."/>
            <person name="Delcher A.L."/>
            <person name="Salzberg S.L."/>
            <person name="Silva J.C."/>
            <person name="Haas B.J."/>
            <person name="Majoros W.H."/>
            <person name="Farzad M."/>
            <person name="Carlton J.M."/>
            <person name="Smith R.K. Jr."/>
            <person name="Garg J."/>
            <person name="Pearlman R.E."/>
            <person name="Karrer K.M."/>
            <person name="Sun L."/>
            <person name="Manning G."/>
            <person name="Elde N.C."/>
            <person name="Turkewitz A.P."/>
            <person name="Asai D.J."/>
            <person name="Wilkes D.E."/>
            <person name="Wang Y."/>
            <person name="Cai H."/>
            <person name="Collins K."/>
            <person name="Stewart B.A."/>
            <person name="Lee S.R."/>
            <person name="Wilamowska K."/>
            <person name="Weinberg Z."/>
            <person name="Ruzzo W.L."/>
            <person name="Wloga D."/>
            <person name="Gaertig J."/>
            <person name="Frankel J."/>
            <person name="Tsao C.-C."/>
            <person name="Gorovsky M.A."/>
            <person name="Keeling P.J."/>
            <person name="Waller R.F."/>
            <person name="Patron N.J."/>
            <person name="Cherry J.M."/>
            <person name="Stover N.A."/>
            <person name="Krieger C.J."/>
            <person name="del Toro C."/>
            <person name="Ryder H.F."/>
            <person name="Williamson S.C."/>
            <person name="Barbeau R.A."/>
            <person name="Hamilton E.P."/>
            <person name="Orias E."/>
        </authorList>
    </citation>
    <scope>NUCLEOTIDE SEQUENCE [LARGE SCALE GENOMIC DNA]</scope>
    <source>
        <strain evidence="3">SB210</strain>
    </source>
</reference>
<evidence type="ECO:0000313" key="3">
    <source>
        <dbReference type="Proteomes" id="UP000009168"/>
    </source>
</evidence>